<accession>A0ACB9VR46</accession>
<gene>
    <name evidence="1" type="ORF">KUCAC02_020309</name>
</gene>
<comment type="caution">
    <text evidence="1">The sequence shown here is derived from an EMBL/GenBank/DDBJ whole genome shotgun (WGS) entry which is preliminary data.</text>
</comment>
<dbReference type="EMBL" id="CM043808">
    <property type="protein sequence ID" value="KAI4802473.1"/>
    <property type="molecule type" value="Genomic_DNA"/>
</dbReference>
<reference evidence="1" key="1">
    <citation type="submission" date="2022-05" db="EMBL/GenBank/DDBJ databases">
        <title>Chromosome-level genome of Chaenocephalus aceratus.</title>
        <authorList>
            <person name="Park H."/>
        </authorList>
    </citation>
    <scope>NUCLEOTIDE SEQUENCE</scope>
    <source>
        <strain evidence="1">KU_202001</strain>
    </source>
</reference>
<proteinExistence type="predicted"/>
<sequence>MCQHCKAIGRQGPCEHILLVLAQSPSSSKITGSQHGDLNDSTPGITPPRISALLRLHKLSPLVFLRDSLLCSGGNMKHPEAFVG</sequence>
<keyword evidence="2" id="KW-1185">Reference proteome</keyword>
<feature type="non-terminal residue" evidence="1">
    <location>
        <position position="84"/>
    </location>
</feature>
<organism evidence="1 2">
    <name type="scientific">Chaenocephalus aceratus</name>
    <name type="common">Blackfin icefish</name>
    <name type="synonym">Chaenichthys aceratus</name>
    <dbReference type="NCBI Taxonomy" id="36190"/>
    <lineage>
        <taxon>Eukaryota</taxon>
        <taxon>Metazoa</taxon>
        <taxon>Chordata</taxon>
        <taxon>Craniata</taxon>
        <taxon>Vertebrata</taxon>
        <taxon>Euteleostomi</taxon>
        <taxon>Actinopterygii</taxon>
        <taxon>Neopterygii</taxon>
        <taxon>Teleostei</taxon>
        <taxon>Neoteleostei</taxon>
        <taxon>Acanthomorphata</taxon>
        <taxon>Eupercaria</taxon>
        <taxon>Perciformes</taxon>
        <taxon>Notothenioidei</taxon>
        <taxon>Channichthyidae</taxon>
        <taxon>Chaenocephalus</taxon>
    </lineage>
</organism>
<dbReference type="Proteomes" id="UP001057452">
    <property type="component" value="Chromosome 24"/>
</dbReference>
<name>A0ACB9VR46_CHAAC</name>
<protein>
    <submittedName>
        <fullName evidence="1">Uncharacterized protein</fullName>
    </submittedName>
</protein>
<evidence type="ECO:0000313" key="1">
    <source>
        <dbReference type="EMBL" id="KAI4802473.1"/>
    </source>
</evidence>
<evidence type="ECO:0000313" key="2">
    <source>
        <dbReference type="Proteomes" id="UP001057452"/>
    </source>
</evidence>